<evidence type="ECO:0000313" key="2">
    <source>
        <dbReference type="EMBL" id="KAJ8906060.1"/>
    </source>
</evidence>
<gene>
    <name evidence="2" type="ORF">NDN08_002559</name>
</gene>
<keyword evidence="1" id="KW-0472">Membrane</keyword>
<proteinExistence type="predicted"/>
<dbReference type="Gene3D" id="3.40.50.1820">
    <property type="entry name" value="alpha/beta hydrolase"/>
    <property type="match status" value="1"/>
</dbReference>
<sequence length="281" mass="31063">MVAQNMSTGGKVVAGLMAVAALILVHQYWTGTGVGSVLWSGSPTSTVQLKVVDEVTAYDQSARSEGMKDMNLDWYYGNLHAVVAEGKRDDVLIVCIHGEEEGATWRDWEQNLGVLTDYGQVVMLDMPGFGESTLPEKRGSDPRCRKSAIELILKTLKFLDEGDDRKMIMLAKGLNTRPAIEYFRFGSAKTVAAPRLAGMVIVSGAYNGESSKLMLRYSKVLVIWSEVDPVIDAKHSDKLLTQFEVADRIVLPKLKTHAPQKESPLLFESALRSWVNEKEVI</sequence>
<feature type="transmembrane region" description="Helical" evidence="1">
    <location>
        <begin position="12"/>
        <end position="29"/>
    </location>
</feature>
<dbReference type="InterPro" id="IPR029058">
    <property type="entry name" value="AB_hydrolase_fold"/>
</dbReference>
<protein>
    <recommendedName>
        <fullName evidence="4">AB hydrolase-1 domain-containing protein</fullName>
    </recommendedName>
</protein>
<keyword evidence="3" id="KW-1185">Reference proteome</keyword>
<evidence type="ECO:0000256" key="1">
    <source>
        <dbReference type="SAM" id="Phobius"/>
    </source>
</evidence>
<dbReference type="Proteomes" id="UP001157974">
    <property type="component" value="Unassembled WGS sequence"/>
</dbReference>
<dbReference type="AlphaFoldDB" id="A0AAV8UU23"/>
<dbReference type="SUPFAM" id="SSF53474">
    <property type="entry name" value="alpha/beta-Hydrolases"/>
    <property type="match status" value="1"/>
</dbReference>
<evidence type="ECO:0008006" key="4">
    <source>
        <dbReference type="Google" id="ProtNLM"/>
    </source>
</evidence>
<keyword evidence="1" id="KW-1133">Transmembrane helix</keyword>
<dbReference type="EMBL" id="JAMWBK010000004">
    <property type="protein sequence ID" value="KAJ8906060.1"/>
    <property type="molecule type" value="Genomic_DNA"/>
</dbReference>
<name>A0AAV8UU23_9RHOD</name>
<dbReference type="PANTHER" id="PTHR46438:SF11">
    <property type="entry name" value="LIPASE-RELATED"/>
    <property type="match status" value="1"/>
</dbReference>
<accession>A0AAV8UU23</accession>
<evidence type="ECO:0000313" key="3">
    <source>
        <dbReference type="Proteomes" id="UP001157974"/>
    </source>
</evidence>
<reference evidence="2 3" key="1">
    <citation type="journal article" date="2023" name="Nat. Commun.">
        <title>Origin of minicircular mitochondrial genomes in red algae.</title>
        <authorList>
            <person name="Lee Y."/>
            <person name="Cho C.H."/>
            <person name="Lee Y.M."/>
            <person name="Park S.I."/>
            <person name="Yang J.H."/>
            <person name="West J.A."/>
            <person name="Bhattacharya D."/>
            <person name="Yoon H.S."/>
        </authorList>
    </citation>
    <scope>NUCLEOTIDE SEQUENCE [LARGE SCALE GENOMIC DNA]</scope>
    <source>
        <strain evidence="2 3">CCMP1338</strain>
        <tissue evidence="2">Whole cell</tissue>
    </source>
</reference>
<keyword evidence="1" id="KW-0812">Transmembrane</keyword>
<dbReference type="PANTHER" id="PTHR46438">
    <property type="entry name" value="ALPHA/BETA-HYDROLASES SUPERFAMILY PROTEIN"/>
    <property type="match status" value="1"/>
</dbReference>
<organism evidence="2 3">
    <name type="scientific">Rhodosorus marinus</name>
    <dbReference type="NCBI Taxonomy" id="101924"/>
    <lineage>
        <taxon>Eukaryota</taxon>
        <taxon>Rhodophyta</taxon>
        <taxon>Stylonematophyceae</taxon>
        <taxon>Stylonematales</taxon>
        <taxon>Stylonemataceae</taxon>
        <taxon>Rhodosorus</taxon>
    </lineage>
</organism>
<comment type="caution">
    <text evidence="2">The sequence shown here is derived from an EMBL/GenBank/DDBJ whole genome shotgun (WGS) entry which is preliminary data.</text>
</comment>